<accession>A0AAU8T9K9</accession>
<evidence type="ECO:0000313" key="2">
    <source>
        <dbReference type="Proteomes" id="UP000032614"/>
    </source>
</evidence>
<protein>
    <submittedName>
        <fullName evidence="1">Uncharacterized protein</fullName>
    </submittedName>
</protein>
<dbReference type="Proteomes" id="UP000032614">
    <property type="component" value="Chromosome 2"/>
</dbReference>
<proteinExistence type="predicted"/>
<dbReference type="AlphaFoldDB" id="A0AAU8T9K9"/>
<dbReference type="EMBL" id="CP010027">
    <property type="protein sequence ID" value="AJZ63266.1"/>
    <property type="molecule type" value="Genomic_DNA"/>
</dbReference>
<dbReference type="KEGG" id="bfn:OI25_5613"/>
<gene>
    <name evidence="1" type="ORF">OI25_5613</name>
</gene>
<sequence>MACSESLALFISPQDGSFWLRGIDERLLWNTLKSTVSDAFGPLIQGGIDHQNGYEWISLRGISFGDIPCGLGLCFHFGKLSEMCFNVTLPTAGLNRDWPTRATSEREVEFVREQLKTQVNRSFATGVEQFEWGSIWSVFDKRGQQASSGLRYRDLS</sequence>
<name>A0AAU8T9K9_9BURK</name>
<organism evidence="1 2">
    <name type="scientific">Paraburkholderia fungorum</name>
    <dbReference type="NCBI Taxonomy" id="134537"/>
    <lineage>
        <taxon>Bacteria</taxon>
        <taxon>Pseudomonadati</taxon>
        <taxon>Pseudomonadota</taxon>
        <taxon>Betaproteobacteria</taxon>
        <taxon>Burkholderiales</taxon>
        <taxon>Burkholderiaceae</taxon>
        <taxon>Paraburkholderia</taxon>
    </lineage>
</organism>
<reference evidence="1 2" key="1">
    <citation type="journal article" date="2015" name="Genome Announc.">
        <title>Complete genome sequences for 59 burkholderia isolates, both pathogenic and near neighbor.</title>
        <authorList>
            <person name="Johnson S.L."/>
            <person name="Bishop-Lilly K.A."/>
            <person name="Ladner J.T."/>
            <person name="Daligault H.E."/>
            <person name="Davenport K.W."/>
            <person name="Jaissle J."/>
            <person name="Frey K.G."/>
            <person name="Koroleva G.I."/>
            <person name="Bruce D.C."/>
            <person name="Coyne S.R."/>
            <person name="Broomall S.M."/>
            <person name="Li P.E."/>
            <person name="Teshima H."/>
            <person name="Gibbons H.S."/>
            <person name="Palacios G.F."/>
            <person name="Rosenzweig C.N."/>
            <person name="Redden C.L."/>
            <person name="Xu Y."/>
            <person name="Minogue T.D."/>
            <person name="Chain P.S."/>
        </authorList>
    </citation>
    <scope>NUCLEOTIDE SEQUENCE [LARGE SCALE GENOMIC DNA]</scope>
    <source>
        <strain evidence="1 2">ATCC BAA-463</strain>
    </source>
</reference>
<evidence type="ECO:0000313" key="1">
    <source>
        <dbReference type="EMBL" id="AJZ63266.1"/>
    </source>
</evidence>